<keyword evidence="4" id="KW-1185">Reference proteome</keyword>
<dbReference type="EMBL" id="JAMYEC010000001">
    <property type="protein sequence ID" value="MDX2333585.1"/>
    <property type="molecule type" value="Genomic_DNA"/>
</dbReference>
<reference evidence="3" key="1">
    <citation type="submission" date="2017-06" db="EMBL/GenBank/DDBJ databases">
        <title>FDA dAtabase for Regulatory Grade micrObial Sequences (FDA-ARGOS): Supporting development and validation of Infectious Disease Dx tests.</title>
        <authorList>
            <person name="Minogue T."/>
            <person name="Wolcott M."/>
            <person name="Wasieloski L."/>
            <person name="Aguilar W."/>
            <person name="Moore D."/>
            <person name="Tallon L."/>
            <person name="Sadzewicz L."/>
            <person name="Sengamalay N."/>
            <person name="Ott S."/>
            <person name="Godinez A."/>
            <person name="Nagaraj S."/>
            <person name="Nadendla S."/>
            <person name="Geyer C."/>
            <person name="Sichtig H."/>
        </authorList>
    </citation>
    <scope>NUCLEOTIDE SEQUENCE [LARGE SCALE GENOMIC DNA]</scope>
    <source>
        <strain evidence="3">FDAARGOS_289</strain>
    </source>
</reference>
<dbReference type="EMBL" id="CP022048">
    <property type="protein sequence ID" value="ASE38326.1"/>
    <property type="molecule type" value="Genomic_DNA"/>
</dbReference>
<dbReference type="Proteomes" id="UP000197050">
    <property type="component" value="Chromosome"/>
</dbReference>
<evidence type="ECO:0000313" key="2">
    <source>
        <dbReference type="EMBL" id="MDX2333585.1"/>
    </source>
</evidence>
<reference evidence="2 4" key="4">
    <citation type="journal article" date="2023" name="FEMS Microbes">
        <title>Whole genomes of deep-sea sponge-associated bacteria exhibit high novel natural product potential.</title>
        <authorList>
            <person name="Hesketh-Best P.J."/>
            <person name="January G.G."/>
            <person name="Koch M.J."/>
            <person name="Warburton P.J."/>
            <person name="Howell K.L."/>
            <person name="Upton M."/>
        </authorList>
    </citation>
    <scope>NUCLEOTIDE SEQUENCE [LARGE SCALE GENOMIC DNA]</scope>
    <source>
        <strain evidence="2 4">PC206-O</strain>
    </source>
</reference>
<gene>
    <name evidence="1" type="ORF">CEP68_01720</name>
    <name evidence="2" type="ORF">NJD11_01345</name>
</gene>
<dbReference type="AlphaFoldDB" id="A0A1Z3U4X4"/>
<name>A0A1Z3U4X4_BREVE</name>
<evidence type="ECO:0000313" key="3">
    <source>
        <dbReference type="Proteomes" id="UP000197050"/>
    </source>
</evidence>
<dbReference type="Gene3D" id="3.30.420.310">
    <property type="entry name" value="2-keto-3-deoxy-galactonokinase, C-terminal domain"/>
    <property type="match status" value="1"/>
</dbReference>
<sequence>MSAATELIGVDWGTSNLRVMRIAQGGAVLDSRSDPRGAGGLAPNEFHGVLTEVAGDWLDDRLPVLISGMAGARGRWREMAYLPCPAGVADLARGVASPDDAPHVSIVPGVAVFEDGRLQDVIRGEETQVFGLDAPDDAVVVGPGTHSKWIRTAGGRVADFRTFMTGELFAAIRKGTILGAGMGDPGVDDDAFAAGVERSLRDPALTAALFSVRVEGLAGRLSAASSADYLSGLLIGAEVAAQADANHRPVILLGAEALSRRYAAALAQGGFQDVRIADGAAATAKGLWRIHEAAHR</sequence>
<dbReference type="Pfam" id="PF05035">
    <property type="entry name" value="DGOK"/>
    <property type="match status" value="1"/>
</dbReference>
<dbReference type="InterPro" id="IPR042258">
    <property type="entry name" value="DGOK_N"/>
</dbReference>
<evidence type="ECO:0000313" key="1">
    <source>
        <dbReference type="EMBL" id="ASE38326.1"/>
    </source>
</evidence>
<proteinExistence type="predicted"/>
<dbReference type="RefSeq" id="WP_066625987.1">
    <property type="nucleotide sequence ID" value="NZ_CP022048.2"/>
</dbReference>
<dbReference type="InterPro" id="IPR007729">
    <property type="entry name" value="DGOK"/>
</dbReference>
<dbReference type="Gene3D" id="3.30.420.300">
    <property type="entry name" value="2-keto-3-deoxy-galactonokinase, substrate binding domain"/>
    <property type="match status" value="1"/>
</dbReference>
<dbReference type="Proteomes" id="UP001272940">
    <property type="component" value="Unassembled WGS sequence"/>
</dbReference>
<reference evidence="2" key="3">
    <citation type="submission" date="2022-06" db="EMBL/GenBank/DDBJ databases">
        <authorList>
            <person name="Hesketh-Best P.J."/>
            <person name="Koch M.J."/>
        </authorList>
    </citation>
    <scope>NUCLEOTIDE SEQUENCE</scope>
    <source>
        <strain evidence="2">PC206-O</strain>
    </source>
</reference>
<protein>
    <submittedName>
        <fullName evidence="1">2-dehydro-3-deoxygalactonokinase</fullName>
    </submittedName>
</protein>
<dbReference type="InterPro" id="IPR042257">
    <property type="entry name" value="DGOK_C"/>
</dbReference>
<evidence type="ECO:0000313" key="4">
    <source>
        <dbReference type="Proteomes" id="UP001272940"/>
    </source>
</evidence>
<dbReference type="KEGG" id="bvc:CEP68_01720"/>
<dbReference type="GO" id="GO:0034194">
    <property type="term" value="P:D-galactonate catabolic process"/>
    <property type="evidence" value="ECO:0007669"/>
    <property type="project" value="InterPro"/>
</dbReference>
<organism evidence="1 3">
    <name type="scientific">Brevundimonas vesicularis</name>
    <name type="common">Pseudomonas vesicularis</name>
    <dbReference type="NCBI Taxonomy" id="41276"/>
    <lineage>
        <taxon>Bacteria</taxon>
        <taxon>Pseudomonadati</taxon>
        <taxon>Pseudomonadota</taxon>
        <taxon>Alphaproteobacteria</taxon>
        <taxon>Caulobacterales</taxon>
        <taxon>Caulobacteraceae</taxon>
        <taxon>Brevundimonas</taxon>
    </lineage>
</organism>
<accession>A0A1Z3U4X4</accession>
<reference evidence="1" key="2">
    <citation type="submission" date="2017-12" db="EMBL/GenBank/DDBJ databases">
        <title>FDA dAtabase for Regulatory Grade micrObial Sequences (FDA-ARGOS): Supporting development and validation of Infectious Disease Dx tests.</title>
        <authorList>
            <person name="Campos J."/>
            <person name="Goldberg B."/>
            <person name="Tallon L."/>
            <person name="Sadzewicz L."/>
            <person name="Sengamalay N."/>
            <person name="Ott S."/>
            <person name="Godinez A."/>
            <person name="Nagaraj S."/>
            <person name="Vavikolanu K."/>
            <person name="Vyas G."/>
            <person name="Nadendla S."/>
            <person name="Aluvathingal J."/>
            <person name="Geyer C."/>
            <person name="Nandy P."/>
            <person name="Hobson J."/>
            <person name="Sichtig H."/>
        </authorList>
    </citation>
    <scope>NUCLEOTIDE SEQUENCE</scope>
    <source>
        <strain evidence="1">FDAARGOS_289</strain>
    </source>
</reference>
<dbReference type="GeneID" id="34014902"/>
<keyword evidence="1" id="KW-0418">Kinase</keyword>
<dbReference type="CDD" id="cd24012">
    <property type="entry name" value="ASKHA_NBD_KDGal-kinase"/>
    <property type="match status" value="1"/>
</dbReference>
<keyword evidence="1" id="KW-0808">Transferase</keyword>
<dbReference type="GO" id="GO:0008671">
    <property type="term" value="F:2-dehydro-3-deoxygalactonokinase activity"/>
    <property type="evidence" value="ECO:0007669"/>
    <property type="project" value="InterPro"/>
</dbReference>